<feature type="domain" description="GEVED" evidence="2">
    <location>
        <begin position="337"/>
        <end position="412"/>
    </location>
</feature>
<dbReference type="SUPFAM" id="SSF75011">
    <property type="entry name" value="3-carboxy-cis,cis-mucoante lactonizing enzyme"/>
    <property type="match status" value="1"/>
</dbReference>
<dbReference type="InterPro" id="IPR032295">
    <property type="entry name" value="DUF4842"/>
</dbReference>
<organism evidence="4 5">
    <name type="scientific">Vibrio agarivorans</name>
    <dbReference type="NCBI Taxonomy" id="153622"/>
    <lineage>
        <taxon>Bacteria</taxon>
        <taxon>Pseudomonadati</taxon>
        <taxon>Pseudomonadota</taxon>
        <taxon>Gammaproteobacteria</taxon>
        <taxon>Vibrionales</taxon>
        <taxon>Vibrionaceae</taxon>
        <taxon>Vibrio</taxon>
    </lineage>
</organism>
<dbReference type="Proteomes" id="UP001169719">
    <property type="component" value="Unassembled WGS sequence"/>
</dbReference>
<dbReference type="EMBL" id="JAUEOZ010000001">
    <property type="protein sequence ID" value="MDN2480872.1"/>
    <property type="molecule type" value="Genomic_DNA"/>
</dbReference>
<accession>A0ABT7XYP1</accession>
<evidence type="ECO:0000259" key="1">
    <source>
        <dbReference type="Pfam" id="PF16130"/>
    </source>
</evidence>
<proteinExistence type="predicted"/>
<evidence type="ECO:0000313" key="4">
    <source>
        <dbReference type="EMBL" id="MDN2480872.1"/>
    </source>
</evidence>
<reference evidence="4" key="1">
    <citation type="submission" date="2024-05" db="EMBL/GenBank/DDBJ databases">
        <title>Genome Sequences of Four Agar- Degrading Marine Bacteria.</title>
        <authorList>
            <person name="Phillips E.K."/>
            <person name="Shaffer J.C."/>
            <person name="Henson M.W."/>
            <person name="Temperton B."/>
            <person name="Thrash C.J."/>
            <person name="Martin M.O."/>
        </authorList>
    </citation>
    <scope>NUCLEOTIDE SEQUENCE</scope>
    <source>
        <strain evidence="4">EKP203</strain>
    </source>
</reference>
<dbReference type="Pfam" id="PF21959">
    <property type="entry name" value="DUF6923"/>
    <property type="match status" value="1"/>
</dbReference>
<dbReference type="InterPro" id="IPR045474">
    <property type="entry name" value="GEVED"/>
</dbReference>
<protein>
    <submittedName>
        <fullName evidence="4">LruC domain-containing protein</fullName>
    </submittedName>
</protein>
<gene>
    <name evidence="4" type="ORF">QWJ08_05650</name>
</gene>
<comment type="caution">
    <text evidence="4">The sequence shown here is derived from an EMBL/GenBank/DDBJ whole genome shotgun (WGS) entry which is preliminary data.</text>
</comment>
<evidence type="ECO:0000313" key="5">
    <source>
        <dbReference type="Proteomes" id="UP001169719"/>
    </source>
</evidence>
<name>A0ABT7XYP1_9VIBR</name>
<keyword evidence="5" id="KW-1185">Reference proteome</keyword>
<dbReference type="Pfam" id="PF16130">
    <property type="entry name" value="DUF4842"/>
    <property type="match status" value="1"/>
</dbReference>
<dbReference type="NCBIfam" id="TIGR04456">
    <property type="entry name" value="LruC_dom"/>
    <property type="match status" value="1"/>
</dbReference>
<evidence type="ECO:0000259" key="2">
    <source>
        <dbReference type="Pfam" id="PF20009"/>
    </source>
</evidence>
<dbReference type="Pfam" id="PF20009">
    <property type="entry name" value="GEVED"/>
    <property type="match status" value="1"/>
</dbReference>
<dbReference type="InterPro" id="IPR054215">
    <property type="entry name" value="DUF6923"/>
</dbReference>
<evidence type="ECO:0000259" key="3">
    <source>
        <dbReference type="Pfam" id="PF21959"/>
    </source>
</evidence>
<feature type="domain" description="DUF4842" evidence="1">
    <location>
        <begin position="463"/>
        <end position="679"/>
    </location>
</feature>
<feature type="domain" description="DUF6923" evidence="3">
    <location>
        <begin position="24"/>
        <end position="246"/>
    </location>
</feature>
<dbReference type="InterPro" id="IPR031025">
    <property type="entry name" value="LruC_dom"/>
</dbReference>
<sequence>MGQSAYSQAAPFDSCPSQAYLFQSKPVQVYGVNLVTGQSTLLQGDTGTTANVNGVGFDFDSRYIFGYDTTNKKIVRLGKDFKVEDINTSGLPTAYTFYVGDVFNKHYFLYRKGKGLFKIDLTPLDTDPNAVLDVVQISSTATVSLTDMAFHPGDEKLYGVDNGSGMLYQFDTDTGNATLIGDIGETGTFGAGYFDVNGYYYLSRNQDGHIFRLDLSSQSNVDNGNVTAVKFADGPASGQNDGARCANAPLIDEDSTIDFGDAPDTYLTTLESNGPRHQLDGATYLGSQQPDGEQNGLIAPLSDDTVGIDDEDGINFVTAIEPGLDSVLRINASTQGYLTAWFDWNQDGDFDDEGEHVIQDQLVNAGEQNVVFNVDFNALSGVTWARFRFSQQEGLNYFGGAMSGEVEDHQVTVTGAGITVRHFPSETGYATLAYEDNWPYTADYDMNDVVMHYRVTEILRDGNVEKSYIRGRLAAVGADYHNGFAIRLKGVQRTDIDQTKTRQYHNDALQVESGLEQDSNEAIFIVSSDVTAMKVDCAYHRTQVGCQEDEQFMFELHVSMNQGTDTTSMLGMPYDPFIYATPGYYHGEGLPFHPGRQWEVHLPDYAPTEKFNGDAMWNLGVDASSPEDGVYFKTAGNLPWAMLMTEEWRWPTERTDLVQAYPQFAQYAESAGSQAHSWHLRENAVDSKIYE</sequence>